<proteinExistence type="predicted"/>
<evidence type="ECO:0000313" key="2">
    <source>
        <dbReference type="Proteomes" id="UP001396334"/>
    </source>
</evidence>
<gene>
    <name evidence="1" type="ORF">V6N11_045288</name>
</gene>
<organism evidence="1 2">
    <name type="scientific">Hibiscus sabdariffa</name>
    <name type="common">roselle</name>
    <dbReference type="NCBI Taxonomy" id="183260"/>
    <lineage>
        <taxon>Eukaryota</taxon>
        <taxon>Viridiplantae</taxon>
        <taxon>Streptophyta</taxon>
        <taxon>Embryophyta</taxon>
        <taxon>Tracheophyta</taxon>
        <taxon>Spermatophyta</taxon>
        <taxon>Magnoliopsida</taxon>
        <taxon>eudicotyledons</taxon>
        <taxon>Gunneridae</taxon>
        <taxon>Pentapetalae</taxon>
        <taxon>rosids</taxon>
        <taxon>malvids</taxon>
        <taxon>Malvales</taxon>
        <taxon>Malvaceae</taxon>
        <taxon>Malvoideae</taxon>
        <taxon>Hibiscus</taxon>
    </lineage>
</organism>
<sequence>MVDLVSEIHAATSEVVAVGVAVSADRVSNMWKVDAVAGVEVATMGESVPASPNQGWKTLFLGLPLPFHAPVEVNVWVDVLTTYDLPSSITVDLGNSTYVDVGVQLDWAPPCCSSCSVFGHATDKCRKTIVQEGAKFVGVSSGNSAGVVGEIGFNIGAKASSCPVIMDPIGDVVCGVDRQQENDVVSTIVVGSDDVGLCVRDEGVPSSNHGGVLSPNKFDALCDVVEEQIQVGTLRPCRVAATGVADLIPEI</sequence>
<accession>A0ABR2Q0G7</accession>
<keyword evidence="2" id="KW-1185">Reference proteome</keyword>
<name>A0ABR2Q0G7_9ROSI</name>
<reference evidence="1 2" key="1">
    <citation type="journal article" date="2024" name="G3 (Bethesda)">
        <title>Genome assembly of Hibiscus sabdariffa L. provides insights into metabolisms of medicinal natural products.</title>
        <authorList>
            <person name="Kim T."/>
        </authorList>
    </citation>
    <scope>NUCLEOTIDE SEQUENCE [LARGE SCALE GENOMIC DNA]</scope>
    <source>
        <strain evidence="1">TK-2024</strain>
        <tissue evidence="1">Old leaves</tissue>
    </source>
</reference>
<comment type="caution">
    <text evidence="1">The sequence shown here is derived from an EMBL/GenBank/DDBJ whole genome shotgun (WGS) entry which is preliminary data.</text>
</comment>
<protein>
    <submittedName>
        <fullName evidence="1">Uncharacterized protein</fullName>
    </submittedName>
</protein>
<evidence type="ECO:0000313" key="1">
    <source>
        <dbReference type="EMBL" id="KAK8994179.1"/>
    </source>
</evidence>
<dbReference type="EMBL" id="JBBPBN010000047">
    <property type="protein sequence ID" value="KAK8994179.1"/>
    <property type="molecule type" value="Genomic_DNA"/>
</dbReference>
<dbReference type="Proteomes" id="UP001396334">
    <property type="component" value="Unassembled WGS sequence"/>
</dbReference>